<dbReference type="GO" id="GO:0006367">
    <property type="term" value="P:transcription initiation at RNA polymerase II promoter"/>
    <property type="evidence" value="ECO:0007669"/>
    <property type="project" value="TreeGrafter"/>
</dbReference>
<protein>
    <submittedName>
        <fullName evidence="10">TAF5-like RNA polymerase II p300/CBP-associated factor-associated factor subunit 5L</fullName>
    </submittedName>
</protein>
<gene>
    <name evidence="10" type="primary">Taf5l</name>
    <name evidence="10" type="ORF">E2C01_002138</name>
</gene>
<reference evidence="10 11" key="1">
    <citation type="submission" date="2019-05" db="EMBL/GenBank/DDBJ databases">
        <title>Another draft genome of Portunus trituberculatus and its Hox gene families provides insights of decapod evolution.</title>
        <authorList>
            <person name="Jeong J.-H."/>
            <person name="Song I."/>
            <person name="Kim S."/>
            <person name="Choi T."/>
            <person name="Kim D."/>
            <person name="Ryu S."/>
            <person name="Kim W."/>
        </authorList>
    </citation>
    <scope>NUCLEOTIDE SEQUENCE [LARGE SCALE GENOMIC DNA]</scope>
    <source>
        <tissue evidence="10">Muscle</tissue>
    </source>
</reference>
<keyword evidence="3 8" id="KW-0853">WD repeat</keyword>
<dbReference type="CDD" id="cd08044">
    <property type="entry name" value="TAF5_NTD2"/>
    <property type="match status" value="1"/>
</dbReference>
<dbReference type="InterPro" id="IPR015943">
    <property type="entry name" value="WD40/YVTN_repeat-like_dom_sf"/>
</dbReference>
<dbReference type="PANTHER" id="PTHR19879:SF1">
    <property type="entry name" value="CANNONBALL-RELATED"/>
    <property type="match status" value="1"/>
</dbReference>
<evidence type="ECO:0000256" key="1">
    <source>
        <dbReference type="ARBA" id="ARBA00004123"/>
    </source>
</evidence>
<dbReference type="SUPFAM" id="SSF50978">
    <property type="entry name" value="WD40 repeat-like"/>
    <property type="match status" value="1"/>
</dbReference>
<evidence type="ECO:0000259" key="9">
    <source>
        <dbReference type="Pfam" id="PF04494"/>
    </source>
</evidence>
<dbReference type="SUPFAM" id="SSF160897">
    <property type="entry name" value="Taf5 N-terminal domain-like"/>
    <property type="match status" value="1"/>
</dbReference>
<dbReference type="PROSITE" id="PS50294">
    <property type="entry name" value="WD_REPEATS_REGION"/>
    <property type="match status" value="4"/>
</dbReference>
<feature type="repeat" description="WD" evidence="8">
    <location>
        <begin position="456"/>
        <end position="497"/>
    </location>
</feature>
<sequence>MKKLRTDKIMATVNEYLKKRNLETPAPGGTASECHAGVVGLVSPSTPNTFTFSTTSTHHSQIDLQYVRLKSWMMDASEPCRSELSQVLFPLFIHLYLELVAGTGRQTARKFFGKHYQVFLVNRDYESILSQVLTAANVSSSVDMSSSPIIQNLKSGKYLVRLSEVTLNYFLRYLKATENPTLLQIFNTYIEVEVDDSGAGSSGAIFRTPDNHSGASNGLVNGHTPESMTSETLAASADGMDCTQEELQKVKDAIARLKSAQPVPPSLCVYSVSNAYNGLSCACVNSDGSLLSCGFEDSVVKLWKLTAPVHNVGFRQKTFTVGPRGGTSHTLLACDASRIEDDGDGAAEEEEAVAEARNGARRRNRGGELFALRGHQGPVMDTCFTHDSSHLLSVSEDTTMRLWNLESGQAVALYRGHTYPVWCVTASPLTMHVATGSYDTTARIWATDYTYPLRTLAGHTQSVDCVAFHSNGTYLATGSCDRTVRLWQVMDGDVARVLVHHKAPVSALAFSPNGKYLASGSEDGAVLVWDLAAGRVLTDLGGTDSSTGSTETSEHLDPIASLCWSADSALLVSASTDGCVRSSHFRQTTISDGSSGWELSEVRQVVCGAGTNGGVGGGQLLHTSLTCHNYLTAVTALDVER</sequence>
<dbReference type="EMBL" id="VSRR010000073">
    <property type="protein sequence ID" value="MPC09524.1"/>
    <property type="molecule type" value="Genomic_DNA"/>
</dbReference>
<dbReference type="Proteomes" id="UP000324222">
    <property type="component" value="Unassembled WGS sequence"/>
</dbReference>
<dbReference type="Pfam" id="PF00400">
    <property type="entry name" value="WD40"/>
    <property type="match status" value="6"/>
</dbReference>
<dbReference type="PRINTS" id="PR00320">
    <property type="entry name" value="GPROTEINBRPT"/>
</dbReference>
<dbReference type="AlphaFoldDB" id="A0A5B7CLD3"/>
<dbReference type="Gene3D" id="1.25.40.500">
    <property type="entry name" value="TFIID subunit TAF5, NTD2 domain"/>
    <property type="match status" value="1"/>
</dbReference>
<dbReference type="OrthoDB" id="10266330at2759"/>
<dbReference type="CDD" id="cd00200">
    <property type="entry name" value="WD40"/>
    <property type="match status" value="1"/>
</dbReference>
<dbReference type="GO" id="GO:0016251">
    <property type="term" value="F:RNA polymerase II general transcription initiation factor activity"/>
    <property type="evidence" value="ECO:0007669"/>
    <property type="project" value="TreeGrafter"/>
</dbReference>
<dbReference type="PROSITE" id="PS00678">
    <property type="entry name" value="WD_REPEATS_1"/>
    <property type="match status" value="2"/>
</dbReference>
<dbReference type="Gene3D" id="2.130.10.10">
    <property type="entry name" value="YVTN repeat-like/Quinoprotein amine dehydrogenase"/>
    <property type="match status" value="2"/>
</dbReference>
<name>A0A5B7CLD3_PORTR</name>
<evidence type="ECO:0000256" key="2">
    <source>
        <dbReference type="ARBA" id="ARBA00009435"/>
    </source>
</evidence>
<feature type="repeat" description="WD" evidence="8">
    <location>
        <begin position="372"/>
        <end position="413"/>
    </location>
</feature>
<evidence type="ECO:0000313" key="11">
    <source>
        <dbReference type="Proteomes" id="UP000324222"/>
    </source>
</evidence>
<proteinExistence type="inferred from homology"/>
<accession>A0A5B7CLD3</accession>
<evidence type="ECO:0000256" key="8">
    <source>
        <dbReference type="PROSITE-ProRule" id="PRU00221"/>
    </source>
</evidence>
<evidence type="ECO:0000256" key="5">
    <source>
        <dbReference type="ARBA" id="ARBA00023015"/>
    </source>
</evidence>
<evidence type="ECO:0000256" key="3">
    <source>
        <dbReference type="ARBA" id="ARBA00022574"/>
    </source>
</evidence>
<dbReference type="InterPro" id="IPR036322">
    <property type="entry name" value="WD40_repeat_dom_sf"/>
</dbReference>
<keyword evidence="5" id="KW-0805">Transcription regulation</keyword>
<keyword evidence="7" id="KW-0539">Nucleus</keyword>
<dbReference type="SMART" id="SM00320">
    <property type="entry name" value="WD40"/>
    <property type="match status" value="6"/>
</dbReference>
<keyword evidence="4" id="KW-0677">Repeat</keyword>
<evidence type="ECO:0000313" key="10">
    <source>
        <dbReference type="EMBL" id="MPC09524.1"/>
    </source>
</evidence>
<feature type="domain" description="TFIID subunit TAF5 NTD2" evidence="9">
    <location>
        <begin position="59"/>
        <end position="190"/>
    </location>
</feature>
<dbReference type="InterPro" id="IPR001680">
    <property type="entry name" value="WD40_rpt"/>
</dbReference>
<keyword evidence="11" id="KW-1185">Reference proteome</keyword>
<keyword evidence="6" id="KW-0804">Transcription</keyword>
<evidence type="ECO:0000256" key="6">
    <source>
        <dbReference type="ARBA" id="ARBA00023163"/>
    </source>
</evidence>
<dbReference type="Pfam" id="PF04494">
    <property type="entry name" value="TFIID_NTD2"/>
    <property type="match status" value="1"/>
</dbReference>
<feature type="repeat" description="WD" evidence="8">
    <location>
        <begin position="498"/>
        <end position="539"/>
    </location>
</feature>
<evidence type="ECO:0000256" key="7">
    <source>
        <dbReference type="ARBA" id="ARBA00023242"/>
    </source>
</evidence>
<dbReference type="PANTHER" id="PTHR19879">
    <property type="entry name" value="TRANSCRIPTION INITIATION FACTOR TFIID"/>
    <property type="match status" value="1"/>
</dbReference>
<organism evidence="10 11">
    <name type="scientific">Portunus trituberculatus</name>
    <name type="common">Swimming crab</name>
    <name type="synonym">Neptunus trituberculatus</name>
    <dbReference type="NCBI Taxonomy" id="210409"/>
    <lineage>
        <taxon>Eukaryota</taxon>
        <taxon>Metazoa</taxon>
        <taxon>Ecdysozoa</taxon>
        <taxon>Arthropoda</taxon>
        <taxon>Crustacea</taxon>
        <taxon>Multicrustacea</taxon>
        <taxon>Malacostraca</taxon>
        <taxon>Eumalacostraca</taxon>
        <taxon>Eucarida</taxon>
        <taxon>Decapoda</taxon>
        <taxon>Pleocyemata</taxon>
        <taxon>Brachyura</taxon>
        <taxon>Eubrachyura</taxon>
        <taxon>Portunoidea</taxon>
        <taxon>Portunidae</taxon>
        <taxon>Portuninae</taxon>
        <taxon>Portunus</taxon>
    </lineage>
</organism>
<dbReference type="GO" id="GO:0005669">
    <property type="term" value="C:transcription factor TFIID complex"/>
    <property type="evidence" value="ECO:0007669"/>
    <property type="project" value="TreeGrafter"/>
</dbReference>
<evidence type="ECO:0000256" key="4">
    <source>
        <dbReference type="ARBA" id="ARBA00022737"/>
    </source>
</evidence>
<comment type="subcellular location">
    <subcellularLocation>
        <location evidence="1">Nucleus</location>
    </subcellularLocation>
</comment>
<comment type="caution">
    <text evidence="10">The sequence shown here is derived from an EMBL/GenBank/DDBJ whole genome shotgun (WGS) entry which is preliminary data.</text>
</comment>
<dbReference type="InterPro" id="IPR020472">
    <property type="entry name" value="WD40_PAC1"/>
</dbReference>
<dbReference type="PROSITE" id="PS50082">
    <property type="entry name" value="WD_REPEATS_2"/>
    <property type="match status" value="4"/>
</dbReference>
<feature type="repeat" description="WD" evidence="8">
    <location>
        <begin position="414"/>
        <end position="445"/>
    </location>
</feature>
<dbReference type="InterPro" id="IPR019775">
    <property type="entry name" value="WD40_repeat_CS"/>
</dbReference>
<dbReference type="InterPro" id="IPR037264">
    <property type="entry name" value="TFIID_NTD2_sf"/>
</dbReference>
<dbReference type="InterPro" id="IPR007582">
    <property type="entry name" value="TFIID_NTD2"/>
</dbReference>
<comment type="similarity">
    <text evidence="2">Belongs to the WD repeat TAF5 family.</text>
</comment>